<dbReference type="Proteomes" id="UP000269115">
    <property type="component" value="Unassembled WGS sequence"/>
</dbReference>
<dbReference type="Pfam" id="PF06791">
    <property type="entry name" value="TMP_2"/>
    <property type="match status" value="1"/>
</dbReference>
<protein>
    <submittedName>
        <fullName evidence="3">Lambda family phage tail tape measure protein</fullName>
    </submittedName>
</protein>
<name>A0A9X8HMU6_PSEPU</name>
<feature type="domain" description="Bacteriophage tail tape measure N-terminal" evidence="1">
    <location>
        <begin position="241"/>
        <end position="442"/>
    </location>
</feature>
<evidence type="ECO:0000313" key="4">
    <source>
        <dbReference type="Proteomes" id="UP000269115"/>
    </source>
</evidence>
<dbReference type="EMBL" id="RJUR01000011">
    <property type="protein sequence ID" value="ROQ53675.1"/>
    <property type="molecule type" value="Genomic_DNA"/>
</dbReference>
<dbReference type="Pfam" id="PF24622">
    <property type="entry name" value="TMP_4"/>
    <property type="match status" value="1"/>
</dbReference>
<organism evidence="3 4">
    <name type="scientific">Pseudomonas putida</name>
    <name type="common">Arthrobacter siderocapsulatus</name>
    <dbReference type="NCBI Taxonomy" id="303"/>
    <lineage>
        <taxon>Bacteria</taxon>
        <taxon>Pseudomonadati</taxon>
        <taxon>Pseudomonadota</taxon>
        <taxon>Gammaproteobacteria</taxon>
        <taxon>Pseudomonadales</taxon>
        <taxon>Pseudomonadaceae</taxon>
        <taxon>Pseudomonas</taxon>
    </lineage>
</organism>
<evidence type="ECO:0000313" key="3">
    <source>
        <dbReference type="EMBL" id="ROQ53675.1"/>
    </source>
</evidence>
<dbReference type="NCBIfam" id="TIGR01541">
    <property type="entry name" value="tape_meas_lam_C"/>
    <property type="match status" value="1"/>
</dbReference>
<evidence type="ECO:0000259" key="1">
    <source>
        <dbReference type="Pfam" id="PF06791"/>
    </source>
</evidence>
<comment type="caution">
    <text evidence="3">The sequence shown here is derived from an EMBL/GenBank/DDBJ whole genome shotgun (WGS) entry which is preliminary data.</text>
</comment>
<feature type="domain" description="Bacteriophage tail tape measure C-terminal" evidence="2">
    <location>
        <begin position="842"/>
        <end position="916"/>
    </location>
</feature>
<sequence>MRIKRPASAGFFMPGEIMSQGDIAVLGVRVESGEAVTAADNLENFAKAGERAEKAAAAVGAQARSSGVSIKDLAASSSAAEQSMGKLASAEEKVAETASEAMARLTAMAKASLEASDYHKGLASSVVSVGSAMEASKSAATDWSAYQAQINERGRVLIETEDRIAAAARQAAVTTGTQADGLQELLGRIDPAVAALGRLDDMERRLQGFKASGALDADTFADYKGKIDQAREGLSRMDSSLSRTGMSARATAAALRGVPAQLTDIVVSLQGGQAPLTVLLQQGGQLKDMFGGIGPAARAMGGYIAGLINPFTLAGAAVAGLGVAYYKGSEEQEAFRKSLILSGNAAGTNVGAMADLSRQIASTVGTTGAAAEILAQLAGNANIAGESIGTVATAALQMKDATGRAVEQTVAEFVKIGKDPVSAAKELNDQYNFLTASTYAQIAALKEQGDTVGAAKLLTDTYAQTIDSRTKEIVENLGWIEKAWRGVWGMTKNAGDAALDFGRTKSLADQLSAAQKDLADIDKIFAGNPIAASGKENKERRDILVSTVQALEDQLRTQRSIDQAQENYRLRQRESVLSQETLNSQLKTTAGNQEKLAARLKEINELARKSAAGDGGRVYTEAELNQLRDAAREQFKDKPGPKGPVYREDAGAKALDQARQQYSVLQQQNALIGAQRGEVQKLGEAGQALVKWEQQLADIKDKKTLTADQKSLLANQDLITAQLKRNAAVEREMQLRKVATEEAQKLAAFEANLNSQLQRDSVGLSNNLAGMGLGDVARQRTQERFSIEQQYQQQMDNLQQQRNEGRISDSLYEKENQALQKALDSRLARQEKYYQDVDAQQQDWSLGARSAFSTYLEQARDVAGQTRTLFSNAFSSMEDAVANFAISGKFSFADFTKSVLADMARIATRQAASGLLSSIAGSALGSWFGGGGGPATSAGSTQAGYAPQFMDNFVSGQRAAGGPVAANSLYQVNELGPELLNQGGKTYLMMGAEGGSITPLGAGPASTAAAAGGSGAGTEQKMEITININREGGGDVSADTAMGQRLAPQFLELIRAEIAANERKTLSPSGGATWRAIQGRR</sequence>
<dbReference type="Pfam" id="PF09718">
    <property type="entry name" value="Tape_meas_lam_C"/>
    <property type="match status" value="1"/>
</dbReference>
<gene>
    <name evidence="3" type="ORF">EDF85_1439</name>
</gene>
<dbReference type="InterPro" id="IPR006431">
    <property type="entry name" value="Phage_tape_meas_C"/>
</dbReference>
<dbReference type="AlphaFoldDB" id="A0A9X8HMU6"/>
<reference evidence="3 4" key="1">
    <citation type="submission" date="2018-11" db="EMBL/GenBank/DDBJ databases">
        <title>Genomic analyses of the natural microbiome of Caenorhabditis elegans.</title>
        <authorList>
            <person name="Samuel B."/>
        </authorList>
    </citation>
    <scope>NUCLEOTIDE SEQUENCE [LARGE SCALE GENOMIC DNA]</scope>
    <source>
        <strain evidence="3 4">BIGb0473</strain>
    </source>
</reference>
<dbReference type="InterPro" id="IPR009628">
    <property type="entry name" value="Phage_tape_measure_N"/>
</dbReference>
<evidence type="ECO:0000259" key="2">
    <source>
        <dbReference type="Pfam" id="PF09718"/>
    </source>
</evidence>
<accession>A0A9X8HMU6</accession>
<proteinExistence type="predicted"/>